<evidence type="ECO:0008006" key="4">
    <source>
        <dbReference type="Google" id="ProtNLM"/>
    </source>
</evidence>
<accession>A0AAD4R734</accession>
<dbReference type="Proteomes" id="UP001201812">
    <property type="component" value="Unassembled WGS sequence"/>
</dbReference>
<dbReference type="AlphaFoldDB" id="A0AAD4R734"/>
<reference evidence="2" key="1">
    <citation type="submission" date="2022-01" db="EMBL/GenBank/DDBJ databases">
        <title>Genome Sequence Resource for Two Populations of Ditylenchus destructor, the Migratory Endoparasitic Phytonematode.</title>
        <authorList>
            <person name="Zhang H."/>
            <person name="Lin R."/>
            <person name="Xie B."/>
        </authorList>
    </citation>
    <scope>NUCLEOTIDE SEQUENCE</scope>
    <source>
        <strain evidence="2">BazhouSP</strain>
    </source>
</reference>
<evidence type="ECO:0000313" key="2">
    <source>
        <dbReference type="EMBL" id="KAI1713932.1"/>
    </source>
</evidence>
<keyword evidence="1" id="KW-0694">RNA-binding</keyword>
<evidence type="ECO:0000313" key="3">
    <source>
        <dbReference type="Proteomes" id="UP001201812"/>
    </source>
</evidence>
<keyword evidence="3" id="KW-1185">Reference proteome</keyword>
<gene>
    <name evidence="2" type="ORF">DdX_08816</name>
</gene>
<comment type="caution">
    <text evidence="2">The sequence shown here is derived from an EMBL/GenBank/DDBJ whole genome shotgun (WGS) entry which is preliminary data.</text>
</comment>
<organism evidence="2 3">
    <name type="scientific">Ditylenchus destructor</name>
    <dbReference type="NCBI Taxonomy" id="166010"/>
    <lineage>
        <taxon>Eukaryota</taxon>
        <taxon>Metazoa</taxon>
        <taxon>Ecdysozoa</taxon>
        <taxon>Nematoda</taxon>
        <taxon>Chromadorea</taxon>
        <taxon>Rhabditida</taxon>
        <taxon>Tylenchina</taxon>
        <taxon>Tylenchomorpha</taxon>
        <taxon>Sphaerularioidea</taxon>
        <taxon>Anguinidae</taxon>
        <taxon>Anguininae</taxon>
        <taxon>Ditylenchus</taxon>
    </lineage>
</organism>
<proteinExistence type="predicted"/>
<evidence type="ECO:0000256" key="1">
    <source>
        <dbReference type="PROSITE-ProRule" id="PRU00182"/>
    </source>
</evidence>
<name>A0AAD4R734_9BILA</name>
<dbReference type="GO" id="GO:0003723">
    <property type="term" value="F:RNA binding"/>
    <property type="evidence" value="ECO:0007669"/>
    <property type="project" value="UniProtKB-KW"/>
</dbReference>
<dbReference type="PROSITE" id="PS50889">
    <property type="entry name" value="S4"/>
    <property type="match status" value="1"/>
</dbReference>
<protein>
    <recommendedName>
        <fullName evidence="4">RNA-binding S4 domain-containing protein</fullName>
    </recommendedName>
</protein>
<sequence>MLANLISPVKRGPATNALFLKRLFSVSTIDAAKRKSDNRNSDIRSYIKDDGLPIDYKIKRVILNHRQISIFLKHSVPSVSNKDVETMISRGNVRKNEEVIIKKTVLVDDGDEIDVWESPYEENSQLANIQRLEVLNMDMEEEGYVFTIKHTKNMLVDNWK</sequence>
<dbReference type="EMBL" id="JAKKPZ010000014">
    <property type="protein sequence ID" value="KAI1713932.1"/>
    <property type="molecule type" value="Genomic_DNA"/>
</dbReference>